<organism evidence="1 2">
    <name type="scientific">Methanocorpusculum petauri</name>
    <dbReference type="NCBI Taxonomy" id="3002863"/>
    <lineage>
        <taxon>Archaea</taxon>
        <taxon>Methanobacteriati</taxon>
        <taxon>Methanobacteriota</taxon>
        <taxon>Stenosarchaea group</taxon>
        <taxon>Methanomicrobia</taxon>
        <taxon>Methanomicrobiales</taxon>
        <taxon>Methanocorpusculaceae</taxon>
        <taxon>Methanocorpusculum</taxon>
    </lineage>
</organism>
<accession>A0ABT4IGY2</accession>
<dbReference type="Proteomes" id="UP001141422">
    <property type="component" value="Unassembled WGS sequence"/>
</dbReference>
<comment type="caution">
    <text evidence="1">The sequence shown here is derived from an EMBL/GenBank/DDBJ whole genome shotgun (WGS) entry which is preliminary data.</text>
</comment>
<sequence length="98" mass="10812">MLFQLGICKGFGENGNDDYAFAYAFNQRGASTVTGYNGEVNSWYDHAMIKKIADLLVNGYNIQTAISQAKFDPGDTDAENYPGSGTYILLYGYTGWQL</sequence>
<dbReference type="EMBL" id="JAPTGB010000014">
    <property type="protein sequence ID" value="MCZ0861005.1"/>
    <property type="molecule type" value="Genomic_DNA"/>
</dbReference>
<protein>
    <submittedName>
        <fullName evidence="1">Uncharacterized protein</fullName>
    </submittedName>
</protein>
<reference evidence="1" key="1">
    <citation type="submission" date="2022-12" db="EMBL/GenBank/DDBJ databases">
        <title>Isolation and characterisation of novel Methanocorpusculum spp. from native Australian herbivores indicates the genus is ancestrally host-associated.</title>
        <authorList>
            <person name="Volmer J.G."/>
            <person name="Soo R.M."/>
            <person name="Evans P.N."/>
            <person name="Hoedt E.C."/>
            <person name="Astorga Alsina A.L."/>
            <person name="Woodcroft B.J."/>
            <person name="Tyson G.W."/>
            <person name="Hugenholtz P."/>
            <person name="Morrison M."/>
        </authorList>
    </citation>
    <scope>NUCLEOTIDE SEQUENCE</scope>
    <source>
        <strain evidence="1">MG</strain>
    </source>
</reference>
<evidence type="ECO:0000313" key="1">
    <source>
        <dbReference type="EMBL" id="MCZ0861005.1"/>
    </source>
</evidence>
<evidence type="ECO:0000313" key="2">
    <source>
        <dbReference type="Proteomes" id="UP001141422"/>
    </source>
</evidence>
<proteinExistence type="predicted"/>
<gene>
    <name evidence="1" type="ORF">O0S10_07170</name>
</gene>
<dbReference type="RefSeq" id="WP_268925201.1">
    <property type="nucleotide sequence ID" value="NZ_JAPTGB010000014.1"/>
</dbReference>
<name>A0ABT4IGY2_9EURY</name>
<keyword evidence="2" id="KW-1185">Reference proteome</keyword>